<accession>A0A8H3TR92</accession>
<feature type="domain" description="AMP-binding enzyme C-terminal" evidence="2">
    <location>
        <begin position="441"/>
        <end position="513"/>
    </location>
</feature>
<dbReference type="InterPro" id="IPR020845">
    <property type="entry name" value="AMP-binding_CS"/>
</dbReference>
<proteinExistence type="predicted"/>
<dbReference type="InterPro" id="IPR042099">
    <property type="entry name" value="ANL_N_sf"/>
</dbReference>
<dbReference type="EMBL" id="BLZA01000011">
    <property type="protein sequence ID" value="GHJ85514.1"/>
    <property type="molecule type" value="Genomic_DNA"/>
</dbReference>
<name>A0A8H3TR92_9TREE</name>
<dbReference type="GO" id="GO:0031956">
    <property type="term" value="F:medium-chain fatty acid-CoA ligase activity"/>
    <property type="evidence" value="ECO:0007669"/>
    <property type="project" value="TreeGrafter"/>
</dbReference>
<evidence type="ECO:0000259" key="1">
    <source>
        <dbReference type="Pfam" id="PF00501"/>
    </source>
</evidence>
<organism evidence="3 4">
    <name type="scientific">Naganishia liquefaciens</name>
    <dbReference type="NCBI Taxonomy" id="104408"/>
    <lineage>
        <taxon>Eukaryota</taxon>
        <taxon>Fungi</taxon>
        <taxon>Dikarya</taxon>
        <taxon>Basidiomycota</taxon>
        <taxon>Agaricomycotina</taxon>
        <taxon>Tremellomycetes</taxon>
        <taxon>Filobasidiales</taxon>
        <taxon>Filobasidiaceae</taxon>
        <taxon>Naganishia</taxon>
    </lineage>
</organism>
<dbReference type="OrthoDB" id="10253115at2759"/>
<gene>
    <name evidence="3" type="ORF">NliqN6_1916</name>
</gene>
<dbReference type="PROSITE" id="PS00455">
    <property type="entry name" value="AMP_BINDING"/>
    <property type="match status" value="1"/>
</dbReference>
<evidence type="ECO:0000259" key="2">
    <source>
        <dbReference type="Pfam" id="PF13193"/>
    </source>
</evidence>
<evidence type="ECO:0000313" key="4">
    <source>
        <dbReference type="Proteomes" id="UP000620104"/>
    </source>
</evidence>
<feature type="domain" description="AMP-dependent synthetase/ligase" evidence="1">
    <location>
        <begin position="12"/>
        <end position="386"/>
    </location>
</feature>
<dbReference type="CDD" id="cd05941">
    <property type="entry name" value="MCS"/>
    <property type="match status" value="1"/>
</dbReference>
<dbReference type="SUPFAM" id="SSF56801">
    <property type="entry name" value="Acetyl-CoA synthetase-like"/>
    <property type="match status" value="1"/>
</dbReference>
<dbReference type="GO" id="GO:0006631">
    <property type="term" value="P:fatty acid metabolic process"/>
    <property type="evidence" value="ECO:0007669"/>
    <property type="project" value="TreeGrafter"/>
</dbReference>
<comment type="caution">
    <text evidence="3">The sequence shown here is derived from an EMBL/GenBank/DDBJ whole genome shotgun (WGS) entry which is preliminary data.</text>
</comment>
<reference evidence="3" key="1">
    <citation type="submission" date="2020-07" db="EMBL/GenBank/DDBJ databases">
        <title>Draft Genome Sequence of a Deep-Sea Yeast, Naganishia (Cryptococcus) liquefaciens strain N6.</title>
        <authorList>
            <person name="Han Y.W."/>
            <person name="Kajitani R."/>
            <person name="Morimoto H."/>
            <person name="Parhat M."/>
            <person name="Tsubouchi H."/>
            <person name="Bakenova O."/>
            <person name="Ogata M."/>
            <person name="Argunhan B."/>
            <person name="Aoki R."/>
            <person name="Kajiwara S."/>
            <person name="Itoh T."/>
            <person name="Iwasaki H."/>
        </authorList>
    </citation>
    <scope>NUCLEOTIDE SEQUENCE</scope>
    <source>
        <strain evidence="3">N6</strain>
    </source>
</reference>
<dbReference type="Gene3D" id="3.40.50.12780">
    <property type="entry name" value="N-terminal domain of ligase-like"/>
    <property type="match status" value="1"/>
</dbReference>
<dbReference type="InterPro" id="IPR025110">
    <property type="entry name" value="AMP-bd_C"/>
</dbReference>
<dbReference type="Gene3D" id="3.30.300.30">
    <property type="match status" value="1"/>
</dbReference>
<dbReference type="PANTHER" id="PTHR43201:SF28">
    <property type="entry name" value="ENZYME, PUTATIVE (AFU_ORTHOLOGUE AFUA_7G01530)-RELATED"/>
    <property type="match status" value="1"/>
</dbReference>
<evidence type="ECO:0000313" key="3">
    <source>
        <dbReference type="EMBL" id="GHJ85514.1"/>
    </source>
</evidence>
<dbReference type="Pfam" id="PF13193">
    <property type="entry name" value="AMP-binding_C"/>
    <property type="match status" value="1"/>
</dbReference>
<evidence type="ECO:0008006" key="5">
    <source>
        <dbReference type="Google" id="ProtNLM"/>
    </source>
</evidence>
<protein>
    <recommendedName>
        <fullName evidence="5">AMP-binding protein</fullName>
    </recommendedName>
</protein>
<dbReference type="InterPro" id="IPR045851">
    <property type="entry name" value="AMP-bd_C_sf"/>
</dbReference>
<dbReference type="InterPro" id="IPR000873">
    <property type="entry name" value="AMP-dep_synth/lig_dom"/>
</dbReference>
<keyword evidence="4" id="KW-1185">Reference proteome</keyword>
<dbReference type="Proteomes" id="UP000620104">
    <property type="component" value="Unassembled WGS sequence"/>
</dbReference>
<dbReference type="AlphaFoldDB" id="A0A8H3TR92"/>
<dbReference type="PANTHER" id="PTHR43201">
    <property type="entry name" value="ACYL-COA SYNTHETASE"/>
    <property type="match status" value="1"/>
</dbReference>
<sequence length="529" mass="58170">MPHSFPLLQRIAQRAQQAPTAPAIVDTISNRTIDYATLYADICNYSLELEAAFGQTDLQDARVGILAEKGYPIVVALLATFAAGGLAIPLLTSLPQPEHHYMLSQGTASLLLYDDENQARADALKHEMQEGTLAIKLVPDFVQQPRAKPININSMPELSGDRKAMMLFTSGTTGRPKGVVTRHSALSAQVSSIVKYWEWNENDLLYHVLPLNHLHGIVVALLTTLWAGAAVELHAKLLGEQVWRRWINKDGKPPITLMFGVPTVYTRLISAYDALPESEKEAASAASASLRLQVSGSAPLPESVKRRWDEEVGGGQVLLERYGMTETGILLSTGFHNAKRIAGHVGFPLPGVHVRLFNKEENRLVEAEEEQGEIQVKGPGIFNEYWNLPEVTAAEFEDGEWFKTGDIGVLSKEHPGMYKIFGRSSVDIIKSGGEKLSALDVERALLELDYITDAAVVGVPNEEWGQIVGAIVVASKDVTLEDIRRDLRSKIAVYKVPRALRIYSAIPRNAMGKIAKKTLVQEAFGNNNR</sequence>
<dbReference type="Pfam" id="PF00501">
    <property type="entry name" value="AMP-binding"/>
    <property type="match status" value="1"/>
</dbReference>